<dbReference type="PANTHER" id="PTHR24027:SF319">
    <property type="entry name" value="CADHERIN-1"/>
    <property type="match status" value="1"/>
</dbReference>
<dbReference type="Ensembl" id="ENSCSET00000026570.1">
    <property type="protein sequence ID" value="ENSCSEP00000026227.1"/>
    <property type="gene ID" value="ENSCSEG00000016749.1"/>
</dbReference>
<evidence type="ECO:0000256" key="7">
    <source>
        <dbReference type="ARBA" id="ARBA00022490"/>
    </source>
</evidence>
<comment type="function">
    <text evidence="23">Cadherins are calcium-dependent cell adhesion proteins.</text>
</comment>
<dbReference type="FunFam" id="2.60.40.60:FF:000191">
    <property type="entry name" value="Cadherin 1"/>
    <property type="match status" value="1"/>
</dbReference>
<keyword evidence="12" id="KW-0967">Endosome</keyword>
<evidence type="ECO:0000256" key="14">
    <source>
        <dbReference type="ARBA" id="ARBA00022889"/>
    </source>
</evidence>
<dbReference type="InterPro" id="IPR014868">
    <property type="entry name" value="Cadherin_pro_dom"/>
</dbReference>
<evidence type="ECO:0000256" key="15">
    <source>
        <dbReference type="ARBA" id="ARBA00022949"/>
    </source>
</evidence>
<keyword evidence="19" id="KW-0325">Glycoprotein</keyword>
<comment type="subcellular location">
    <subcellularLocation>
        <location evidence="4">Cell junction</location>
        <location evidence="4">Adherens junction</location>
    </subcellularLocation>
    <subcellularLocation>
        <location evidence="2 22">Cell membrane</location>
        <topology evidence="2 22">Single-pass type I membrane protein</topology>
    </subcellularLocation>
    <subcellularLocation>
        <location evidence="3">Cytoplasm</location>
    </subcellularLocation>
    <subcellularLocation>
        <location evidence="1">Endosome</location>
    </subcellularLocation>
    <subcellularLocation>
        <location evidence="5">Golgi apparatus</location>
        <location evidence="5">trans-Golgi network</location>
    </subcellularLocation>
</comment>
<dbReference type="GO" id="GO:0007498">
    <property type="term" value="P:mesoderm development"/>
    <property type="evidence" value="ECO:0007669"/>
    <property type="project" value="UniProtKB-ARBA"/>
</dbReference>
<dbReference type="FunFam" id="2.60.40.60:FF:000022">
    <property type="entry name" value="Cadherin 2"/>
    <property type="match status" value="1"/>
</dbReference>
<dbReference type="GO" id="GO:0030010">
    <property type="term" value="P:establishment of cell polarity"/>
    <property type="evidence" value="ECO:0007669"/>
    <property type="project" value="UniProtKB-ARBA"/>
</dbReference>
<dbReference type="GO" id="GO:0034332">
    <property type="term" value="P:adherens junction organization"/>
    <property type="evidence" value="ECO:0007669"/>
    <property type="project" value="UniProtKB-ARBA"/>
</dbReference>
<evidence type="ECO:0000256" key="17">
    <source>
        <dbReference type="ARBA" id="ARBA00023034"/>
    </source>
</evidence>
<dbReference type="PROSITE" id="PS00232">
    <property type="entry name" value="CADHERIN_1"/>
    <property type="match status" value="2"/>
</dbReference>
<feature type="signal peptide" evidence="26">
    <location>
        <begin position="1"/>
        <end position="22"/>
    </location>
</feature>
<dbReference type="InterPro" id="IPR020894">
    <property type="entry name" value="Cadherin_CS"/>
</dbReference>
<dbReference type="GO" id="GO:0005794">
    <property type="term" value="C:Golgi apparatus"/>
    <property type="evidence" value="ECO:0007669"/>
    <property type="project" value="UniProtKB-SubCell"/>
</dbReference>
<evidence type="ECO:0000256" key="24">
    <source>
        <dbReference type="SAM" id="MobiDB-lite"/>
    </source>
</evidence>
<dbReference type="Gene3D" id="4.10.900.10">
    <property type="entry name" value="TCF3-CBD (Catenin binding domain)"/>
    <property type="match status" value="1"/>
</dbReference>
<sequence length="901" mass="98556">MGTKQLAAVAILLALFQDVALATEDLECVPGFQADMLTFSVMKTLLRPGTRLGKVVFEDCTDRKLFPFAVNDSRLAVSNGGVLSVKRPIHLHEGHKHLVVHTWTSTGQKIGVLVKISHHTEEHRGENQEQENSPPENDQPSTAQVEADVNTQDASTLDVPVLYFPKSNGGLRRRKRDWVIPDLSVPENHRGPYPLKVSQIRSNKDDSVVVFYSISGPGADQPPKDLFTMDRKTGNLYVTQPLDREHIAKYKFQAHAVADGSGDAEQPMDIVVHVIDQNDNKPKFTQDTFLGQVPEASHKGFEVITVTAIDIDEPSNANSDIRYRILSQDPELPSSPLFEINPITGTIRVNAGGLDREKYPKYTLSVEAADMEGDGLSGNAKVILTVTDSNDNAPVFTQATYETSVSENKVDALVVKMSVTDGDEPHSAAWNAKFTIVDGDPGGLFSVTTGGSQQEGILTTAKGLDFEKTTRHTLLIAVENEVPFATPLPTATATVVVNVVDVNEPPVFEPIEKLISKPEDLPVDADIVQYLAFDPDTARKQTVMYKVISDPAGWLNVAKETGLIKVKTDMDRESHFVKDNKYTALIGAYDNDEVPATGTGTLIIKLEDVNDNAPIIEERMISVCNKEPSTHLLSVTDKDGPGFAAPYSVTLHGTTKTNWTARMNESRTGIILNLNMELESGEYNVVLRVADNHGMEQDNTVQAKVCDCTGAEVVCKGRIAGGSSLPMILGVLAGILLLLMLVLLLLLFARRRGGEQKEPLLQDDDIRDNIYKYDEEGGGEDDQDYDLSVLHRGLDNRPDVFRNDVMPNFMPAPQYRPRPANPNEIGNFIDDNLKAADNDPTAPPYDSLLVFDYEGGGSDAGSLSSLNSSSSGDQDYDNLGEWGPRFKKLADMFGGGEDDTL</sequence>
<accession>A0A3P8WIB9</accession>
<dbReference type="PANTHER" id="PTHR24027">
    <property type="entry name" value="CADHERIN-23"/>
    <property type="match status" value="1"/>
</dbReference>
<evidence type="ECO:0000256" key="8">
    <source>
        <dbReference type="ARBA" id="ARBA00022692"/>
    </source>
</evidence>
<evidence type="ECO:0000256" key="11">
    <source>
        <dbReference type="ARBA" id="ARBA00022737"/>
    </source>
</evidence>
<keyword evidence="17" id="KW-0333">Golgi apparatus</keyword>
<dbReference type="PROSITE" id="PS50268">
    <property type="entry name" value="CADHERIN_2"/>
    <property type="match status" value="5"/>
</dbReference>
<feature type="chain" id="PRO_5018128196" description="Cadherin-1" evidence="26">
    <location>
        <begin position="23"/>
        <end position="901"/>
    </location>
</feature>
<feature type="domain" description="Cadherin" evidence="27">
    <location>
        <begin position="509"/>
        <end position="616"/>
    </location>
</feature>
<dbReference type="GO" id="GO:0055113">
    <property type="term" value="P:epiboly involved in gastrulation with mouth forming second"/>
    <property type="evidence" value="ECO:0007669"/>
    <property type="project" value="UniProtKB-ARBA"/>
</dbReference>
<dbReference type="GO" id="GO:0044331">
    <property type="term" value="P:cell-cell adhesion mediated by cadherin"/>
    <property type="evidence" value="ECO:0007669"/>
    <property type="project" value="TreeGrafter"/>
</dbReference>
<keyword evidence="6" id="KW-1003">Cell membrane</keyword>
<organism evidence="28 29">
    <name type="scientific">Cynoglossus semilaevis</name>
    <name type="common">Tongue sole</name>
    <dbReference type="NCBI Taxonomy" id="244447"/>
    <lineage>
        <taxon>Eukaryota</taxon>
        <taxon>Metazoa</taxon>
        <taxon>Chordata</taxon>
        <taxon>Craniata</taxon>
        <taxon>Vertebrata</taxon>
        <taxon>Euteleostomi</taxon>
        <taxon>Actinopterygii</taxon>
        <taxon>Neopterygii</taxon>
        <taxon>Teleostei</taxon>
        <taxon>Neoteleostei</taxon>
        <taxon>Acanthomorphata</taxon>
        <taxon>Carangaria</taxon>
        <taxon>Pleuronectiformes</taxon>
        <taxon>Pleuronectoidei</taxon>
        <taxon>Cynoglossidae</taxon>
        <taxon>Cynoglossinae</taxon>
        <taxon>Cynoglossus</taxon>
    </lineage>
</organism>
<feature type="compositionally biased region" description="Low complexity" evidence="24">
    <location>
        <begin position="130"/>
        <end position="140"/>
    </location>
</feature>
<dbReference type="PRINTS" id="PR00205">
    <property type="entry name" value="CADHERIN"/>
</dbReference>
<evidence type="ECO:0000256" key="4">
    <source>
        <dbReference type="ARBA" id="ARBA00004536"/>
    </source>
</evidence>
<dbReference type="InterPro" id="IPR027397">
    <property type="entry name" value="Catenin-bd_sf"/>
</dbReference>
<dbReference type="GO" id="GO:0007043">
    <property type="term" value="P:cell-cell junction assembly"/>
    <property type="evidence" value="ECO:0007669"/>
    <property type="project" value="TreeGrafter"/>
</dbReference>
<keyword evidence="11" id="KW-0677">Repeat</keyword>
<evidence type="ECO:0000256" key="26">
    <source>
        <dbReference type="SAM" id="SignalP"/>
    </source>
</evidence>
<feature type="region of interest" description="Disordered" evidence="24">
    <location>
        <begin position="120"/>
        <end position="150"/>
    </location>
</feature>
<evidence type="ECO:0000256" key="13">
    <source>
        <dbReference type="ARBA" id="ARBA00022837"/>
    </source>
</evidence>
<dbReference type="Proteomes" id="UP000265120">
    <property type="component" value="Chromosome 12"/>
</dbReference>
<feature type="transmembrane region" description="Helical" evidence="25">
    <location>
        <begin position="725"/>
        <end position="748"/>
    </location>
</feature>
<dbReference type="Pfam" id="PF08758">
    <property type="entry name" value="Cadherin_pro"/>
    <property type="match status" value="1"/>
</dbReference>
<evidence type="ECO:0000256" key="12">
    <source>
        <dbReference type="ARBA" id="ARBA00022753"/>
    </source>
</evidence>
<evidence type="ECO:0000256" key="20">
    <source>
        <dbReference type="ARBA" id="ARBA00023893"/>
    </source>
</evidence>
<feature type="domain" description="Cadherin" evidence="27">
    <location>
        <begin position="397"/>
        <end position="508"/>
    </location>
</feature>
<dbReference type="GeneID" id="103387719"/>
<dbReference type="GeneTree" id="ENSGT00940000154848"/>
<dbReference type="GO" id="GO:0005768">
    <property type="term" value="C:endosome"/>
    <property type="evidence" value="ECO:0007669"/>
    <property type="project" value="UniProtKB-SubCell"/>
</dbReference>
<dbReference type="InterPro" id="IPR000233">
    <property type="entry name" value="Cadherin_Y-type_LIR"/>
</dbReference>
<dbReference type="FunFam" id="2.60.40.60:FF:000095">
    <property type="entry name" value="Cadherin 13"/>
    <property type="match status" value="1"/>
</dbReference>
<dbReference type="GO" id="GO:0007156">
    <property type="term" value="P:homophilic cell adhesion via plasma membrane adhesion molecules"/>
    <property type="evidence" value="ECO:0007669"/>
    <property type="project" value="InterPro"/>
</dbReference>
<evidence type="ECO:0000256" key="23">
    <source>
        <dbReference type="RuleBase" id="RU004357"/>
    </source>
</evidence>
<dbReference type="InterPro" id="IPR039808">
    <property type="entry name" value="Cadherin"/>
</dbReference>
<reference evidence="28" key="2">
    <citation type="submission" date="2025-08" db="UniProtKB">
        <authorList>
            <consortium name="Ensembl"/>
        </authorList>
    </citation>
    <scope>IDENTIFICATION</scope>
</reference>
<dbReference type="RefSeq" id="XP_008320699.1">
    <property type="nucleotide sequence ID" value="XM_008322477.3"/>
</dbReference>
<dbReference type="OMA" id="HAVYRIQ"/>
<dbReference type="GO" id="GO:0007398">
    <property type="term" value="P:ectoderm development"/>
    <property type="evidence" value="ECO:0007669"/>
    <property type="project" value="UniProtKB-ARBA"/>
</dbReference>
<dbReference type="AlphaFoldDB" id="A0A3P8WIB9"/>
<dbReference type="FunFam" id="4.10.900.10:FF:000001">
    <property type="entry name" value="Cadherin 2"/>
    <property type="match status" value="1"/>
</dbReference>
<dbReference type="GO" id="GO:0042074">
    <property type="term" value="P:cell migration involved in gastrulation"/>
    <property type="evidence" value="ECO:0007669"/>
    <property type="project" value="UniProtKB-ARBA"/>
</dbReference>
<dbReference type="InterPro" id="IPR015919">
    <property type="entry name" value="Cadherin-like_sf"/>
</dbReference>
<dbReference type="GO" id="GO:0001841">
    <property type="term" value="P:neural tube formation"/>
    <property type="evidence" value="ECO:0007669"/>
    <property type="project" value="UniProtKB-ARBA"/>
</dbReference>
<keyword evidence="14 22" id="KW-0130">Cell adhesion</keyword>
<feature type="compositionally biased region" description="Polar residues" evidence="24">
    <location>
        <begin position="141"/>
        <end position="150"/>
    </location>
</feature>
<evidence type="ECO:0000259" key="27">
    <source>
        <dbReference type="PROSITE" id="PS50268"/>
    </source>
</evidence>
<evidence type="ECO:0000256" key="3">
    <source>
        <dbReference type="ARBA" id="ARBA00004496"/>
    </source>
</evidence>
<dbReference type="GO" id="GO:0016339">
    <property type="term" value="P:calcium-dependent cell-cell adhesion via plasma membrane cell adhesion molecules"/>
    <property type="evidence" value="ECO:0007669"/>
    <property type="project" value="TreeGrafter"/>
</dbReference>
<keyword evidence="18 25" id="KW-0472">Membrane</keyword>
<feature type="domain" description="Cadherin" evidence="27">
    <location>
        <begin position="633"/>
        <end position="728"/>
    </location>
</feature>
<keyword evidence="15" id="KW-0965">Cell junction</keyword>
<dbReference type="OrthoDB" id="6079678at2759"/>
<reference evidence="28" key="3">
    <citation type="submission" date="2025-09" db="UniProtKB">
        <authorList>
            <consortium name="Ensembl"/>
        </authorList>
    </citation>
    <scope>IDENTIFICATION</scope>
</reference>
<dbReference type="InterPro" id="IPR002126">
    <property type="entry name" value="Cadherin-like_dom"/>
</dbReference>
<feature type="domain" description="Cadherin" evidence="27">
    <location>
        <begin position="177"/>
        <end position="284"/>
    </location>
</feature>
<dbReference type="GO" id="GO:0008013">
    <property type="term" value="F:beta-catenin binding"/>
    <property type="evidence" value="ECO:0007669"/>
    <property type="project" value="TreeGrafter"/>
</dbReference>
<keyword evidence="16 25" id="KW-1133">Transmembrane helix</keyword>
<evidence type="ECO:0000256" key="21">
    <source>
        <dbReference type="PROSITE-ProRule" id="PRU00043"/>
    </source>
</evidence>
<evidence type="ECO:0000256" key="9">
    <source>
        <dbReference type="ARBA" id="ARBA00022723"/>
    </source>
</evidence>
<evidence type="ECO:0000256" key="22">
    <source>
        <dbReference type="RuleBase" id="RU003318"/>
    </source>
</evidence>
<dbReference type="InParanoid" id="A0A3P8WIB9"/>
<evidence type="ECO:0000313" key="28">
    <source>
        <dbReference type="Ensembl" id="ENSCSEP00000026227.1"/>
    </source>
</evidence>
<evidence type="ECO:0000256" key="10">
    <source>
        <dbReference type="ARBA" id="ARBA00022729"/>
    </source>
</evidence>
<proteinExistence type="predicted"/>
<dbReference type="GO" id="GO:0005509">
    <property type="term" value="F:calcium ion binding"/>
    <property type="evidence" value="ECO:0007669"/>
    <property type="project" value="UniProtKB-UniRule"/>
</dbReference>
<evidence type="ECO:0000256" key="1">
    <source>
        <dbReference type="ARBA" id="ARBA00004177"/>
    </source>
</evidence>
<keyword evidence="29" id="KW-1185">Reference proteome</keyword>
<dbReference type="GO" id="GO:0045296">
    <property type="term" value="F:cadherin binding"/>
    <property type="evidence" value="ECO:0007669"/>
    <property type="project" value="TreeGrafter"/>
</dbReference>
<dbReference type="GO" id="GO:0000902">
    <property type="term" value="P:cell morphogenesis"/>
    <property type="evidence" value="ECO:0007669"/>
    <property type="project" value="TreeGrafter"/>
</dbReference>
<dbReference type="FunFam" id="2.60.40.60:FF:000019">
    <property type="entry name" value="Cadherin 2"/>
    <property type="match status" value="1"/>
</dbReference>
<dbReference type="GO" id="GO:0001764">
    <property type="term" value="P:neuron migration"/>
    <property type="evidence" value="ECO:0007669"/>
    <property type="project" value="UniProtKB-ARBA"/>
</dbReference>
<evidence type="ECO:0000256" key="19">
    <source>
        <dbReference type="ARBA" id="ARBA00023180"/>
    </source>
</evidence>
<dbReference type="GO" id="GO:0060027">
    <property type="term" value="P:convergent extension involved in gastrulation"/>
    <property type="evidence" value="ECO:0007669"/>
    <property type="project" value="UniProtKB-ARBA"/>
</dbReference>
<dbReference type="SMART" id="SM00112">
    <property type="entry name" value="CA"/>
    <property type="match status" value="4"/>
</dbReference>
<keyword evidence="8 22" id="KW-0812">Transmembrane</keyword>
<dbReference type="Gene3D" id="2.60.40.60">
    <property type="entry name" value="Cadherins"/>
    <property type="match status" value="6"/>
</dbReference>
<evidence type="ECO:0000256" key="6">
    <source>
        <dbReference type="ARBA" id="ARBA00022475"/>
    </source>
</evidence>
<dbReference type="GO" id="GO:0005912">
    <property type="term" value="C:adherens junction"/>
    <property type="evidence" value="ECO:0007669"/>
    <property type="project" value="UniProtKB-SubCell"/>
</dbReference>
<keyword evidence="9" id="KW-0479">Metal-binding</keyword>
<dbReference type="FunFam" id="2.60.40.60:FF:000031">
    <property type="entry name" value="Cadherin 3"/>
    <property type="match status" value="1"/>
</dbReference>
<dbReference type="Pfam" id="PF01049">
    <property type="entry name" value="CADH_Y-type_LIR"/>
    <property type="match status" value="1"/>
</dbReference>
<dbReference type="GO" id="GO:0016342">
    <property type="term" value="C:catenin complex"/>
    <property type="evidence" value="ECO:0007669"/>
    <property type="project" value="TreeGrafter"/>
</dbReference>
<evidence type="ECO:0000256" key="25">
    <source>
        <dbReference type="SAM" id="Phobius"/>
    </source>
</evidence>
<dbReference type="Pfam" id="PF00028">
    <property type="entry name" value="Cadherin"/>
    <property type="match status" value="4"/>
</dbReference>
<dbReference type="SMART" id="SM01055">
    <property type="entry name" value="Cadherin_pro"/>
    <property type="match status" value="1"/>
</dbReference>
<evidence type="ECO:0000256" key="18">
    <source>
        <dbReference type="ARBA" id="ARBA00023136"/>
    </source>
</evidence>
<evidence type="ECO:0000256" key="16">
    <source>
        <dbReference type="ARBA" id="ARBA00022989"/>
    </source>
</evidence>
<keyword evidence="7" id="KW-0963">Cytoplasm</keyword>
<feature type="domain" description="Cadherin" evidence="27">
    <location>
        <begin position="285"/>
        <end position="396"/>
    </location>
</feature>
<dbReference type="CDD" id="cd11304">
    <property type="entry name" value="Cadherin_repeat"/>
    <property type="match status" value="3"/>
</dbReference>
<dbReference type="FunFam" id="2.60.40.60:FF:000011">
    <property type="entry name" value="Cadherin 1"/>
    <property type="match status" value="1"/>
</dbReference>
<evidence type="ECO:0000313" key="29">
    <source>
        <dbReference type="Proteomes" id="UP000265120"/>
    </source>
</evidence>
<reference evidence="28 29" key="1">
    <citation type="journal article" date="2014" name="Nat. Genet.">
        <title>Whole-genome sequence of a flatfish provides insights into ZW sex chromosome evolution and adaptation to a benthic lifestyle.</title>
        <authorList>
            <person name="Chen S."/>
            <person name="Zhang G."/>
            <person name="Shao C."/>
            <person name="Huang Q."/>
            <person name="Liu G."/>
            <person name="Zhang P."/>
            <person name="Song W."/>
            <person name="An N."/>
            <person name="Chalopin D."/>
            <person name="Volff J.N."/>
            <person name="Hong Y."/>
            <person name="Li Q."/>
            <person name="Sha Z."/>
            <person name="Zhou H."/>
            <person name="Xie M."/>
            <person name="Yu Q."/>
            <person name="Liu Y."/>
            <person name="Xiang H."/>
            <person name="Wang N."/>
            <person name="Wu K."/>
            <person name="Yang C."/>
            <person name="Zhou Q."/>
            <person name="Liao X."/>
            <person name="Yang L."/>
            <person name="Hu Q."/>
            <person name="Zhang J."/>
            <person name="Meng L."/>
            <person name="Jin L."/>
            <person name="Tian Y."/>
            <person name="Lian J."/>
            <person name="Yang J."/>
            <person name="Miao G."/>
            <person name="Liu S."/>
            <person name="Liang Z."/>
            <person name="Yan F."/>
            <person name="Li Y."/>
            <person name="Sun B."/>
            <person name="Zhang H."/>
            <person name="Zhang J."/>
            <person name="Zhu Y."/>
            <person name="Du M."/>
            <person name="Zhao Y."/>
            <person name="Schartl M."/>
            <person name="Tang Q."/>
            <person name="Wang J."/>
        </authorList>
    </citation>
    <scope>NUCLEOTIDE SEQUENCE</scope>
</reference>
<dbReference type="KEGG" id="csem:103387719"/>
<evidence type="ECO:0000256" key="5">
    <source>
        <dbReference type="ARBA" id="ARBA00004601"/>
    </source>
</evidence>
<keyword evidence="13 21" id="KW-0106">Calcium</keyword>
<dbReference type="SUPFAM" id="SSF49313">
    <property type="entry name" value="Cadherin-like"/>
    <property type="match status" value="6"/>
</dbReference>
<keyword evidence="10 26" id="KW-0732">Signal</keyword>
<evidence type="ECO:0000256" key="2">
    <source>
        <dbReference type="ARBA" id="ARBA00004251"/>
    </source>
</evidence>
<dbReference type="STRING" id="244447.ENSCSEP00000026227"/>
<name>A0A3P8WIB9_CYNSE</name>
<protein>
    <recommendedName>
        <fullName evidence="20">Cadherin-1</fullName>
    </recommendedName>
</protein>